<evidence type="ECO:0000256" key="1">
    <source>
        <dbReference type="SAM" id="MobiDB-lite"/>
    </source>
</evidence>
<accession>A0A7S0TA81</accession>
<sequence>MTTDDAIDDRAPASAPSALAADCAPAKLGDSGVATTAATAATTTPKVSDHANGAPDPMPRPTFDVANRNDEEYDLDAAVEDAGAWLRGQLAELPIARDYPHIIDECVRVMQKWKREFPQKVWLRVVKGDRLAKELNESAPVIEKTMKYISAIEVQSPAERAVIIDLCSGFGYLAMFLSEMLPADKVREIILVDKMWSMFGKQPKPHHINWEHVYGVGDWKYAWPIEMTTRKVDLKDHAAVNQLAMHIFNRWNGPFIVLGIHLCGTLSIKAVEMFNNHPNTQHLILKPCCLPDFSWTYRTDYFPPIGKHKYLIPTKAVCSRGKWKKNKWIGPPRSYLQQKFVAWNDHLCKAIEDDDGNITKSIEEIKVQTSHFQNLFIFGERARLSKCTMDIATGVQFPTPSGTEAGAWCPTGSGFGTHYGKDSVRPVVKASS</sequence>
<protein>
    <recommendedName>
        <fullName evidence="2">Methyltransferase domain-containing protein</fullName>
    </recommendedName>
</protein>
<organism evidence="3">
    <name type="scientific">Ostreococcus mediterraneus</name>
    <dbReference type="NCBI Taxonomy" id="1486918"/>
    <lineage>
        <taxon>Eukaryota</taxon>
        <taxon>Viridiplantae</taxon>
        <taxon>Chlorophyta</taxon>
        <taxon>Mamiellophyceae</taxon>
        <taxon>Mamiellales</taxon>
        <taxon>Bathycoccaceae</taxon>
        <taxon>Ostreococcus</taxon>
    </lineage>
</organism>
<feature type="domain" description="Methyltransferase" evidence="2">
    <location>
        <begin position="141"/>
        <end position="289"/>
    </location>
</feature>
<dbReference type="EMBL" id="HBFF01001045">
    <property type="protein sequence ID" value="CAD8727943.1"/>
    <property type="molecule type" value="Transcribed_RNA"/>
</dbReference>
<dbReference type="Pfam" id="PF13679">
    <property type="entry name" value="Methyltransf_32"/>
    <property type="match status" value="1"/>
</dbReference>
<evidence type="ECO:0000313" key="3">
    <source>
        <dbReference type="EMBL" id="CAD8727943.1"/>
    </source>
</evidence>
<reference evidence="3" key="1">
    <citation type="submission" date="2021-01" db="EMBL/GenBank/DDBJ databases">
        <authorList>
            <person name="Corre E."/>
            <person name="Pelletier E."/>
            <person name="Niang G."/>
            <person name="Scheremetjew M."/>
            <person name="Finn R."/>
            <person name="Kale V."/>
            <person name="Holt S."/>
            <person name="Cochrane G."/>
            <person name="Meng A."/>
            <person name="Brown T."/>
            <person name="Cohen L."/>
        </authorList>
    </citation>
    <scope>NUCLEOTIDE SEQUENCE</scope>
    <source>
        <strain evidence="3">Clade-D-RCC2573</strain>
    </source>
</reference>
<dbReference type="InterPro" id="IPR025714">
    <property type="entry name" value="Methyltranfer_dom"/>
</dbReference>
<gene>
    <name evidence="3" type="ORF">OMED0936_LOCUS853</name>
</gene>
<feature type="region of interest" description="Disordered" evidence="1">
    <location>
        <begin position="37"/>
        <end position="60"/>
    </location>
</feature>
<dbReference type="AlphaFoldDB" id="A0A7S0TA81"/>
<proteinExistence type="predicted"/>
<evidence type="ECO:0000259" key="2">
    <source>
        <dbReference type="Pfam" id="PF13679"/>
    </source>
</evidence>
<name>A0A7S0TA81_9CHLO</name>